<sequence>MAPQEKPRHARAKGGQFVKKCAETPTLSPCLSHIPRLESPIPKTSHTSNKMVEHSSVLKSIEPGVNTSMKDMLPDDFKLFATSPVAPSSPAPPPAEITSPTPVSYAPPSIAATAATAPTSSTASPQLPVDMTCLASKNSFATKVIFDVTKYPSLDTAEAKICQVYLNI</sequence>
<dbReference type="Proteomes" id="UP000053573">
    <property type="component" value="Unassembled WGS sequence"/>
</dbReference>
<feature type="region of interest" description="Disordered" evidence="1">
    <location>
        <begin position="28"/>
        <end position="52"/>
    </location>
</feature>
<accession>A0A0H1BQW6</accession>
<reference evidence="3" key="1">
    <citation type="journal article" date="2015" name="PLoS Genet.">
        <title>The dynamic genome and transcriptome of the human fungal pathogen Blastomyces and close relative Emmonsia.</title>
        <authorList>
            <person name="Munoz J.F."/>
            <person name="Gauthier G.M."/>
            <person name="Desjardins C.A."/>
            <person name="Gallo J.E."/>
            <person name="Holder J."/>
            <person name="Sullivan T.D."/>
            <person name="Marty A.J."/>
            <person name="Carmen J.C."/>
            <person name="Chen Z."/>
            <person name="Ding L."/>
            <person name="Gujja S."/>
            <person name="Magrini V."/>
            <person name="Misas E."/>
            <person name="Mitreva M."/>
            <person name="Priest M."/>
            <person name="Saif S."/>
            <person name="Whiston E.A."/>
            <person name="Young S."/>
            <person name="Zeng Q."/>
            <person name="Goldman W.E."/>
            <person name="Mardis E.R."/>
            <person name="Taylor J.W."/>
            <person name="McEwen J.G."/>
            <person name="Clay O.K."/>
            <person name="Klein B.S."/>
            <person name="Cuomo C.A."/>
        </authorList>
    </citation>
    <scope>NUCLEOTIDE SEQUENCE [LARGE SCALE GENOMIC DNA]</scope>
    <source>
        <strain evidence="3">UAMH 139</strain>
    </source>
</reference>
<feature type="region of interest" description="Disordered" evidence="1">
    <location>
        <begin position="82"/>
        <end position="103"/>
    </location>
</feature>
<evidence type="ECO:0000313" key="3">
    <source>
        <dbReference type="Proteomes" id="UP000053573"/>
    </source>
</evidence>
<evidence type="ECO:0000256" key="1">
    <source>
        <dbReference type="SAM" id="MobiDB-lite"/>
    </source>
</evidence>
<dbReference type="EMBL" id="LDEV01000351">
    <property type="protein sequence ID" value="KLJ13422.1"/>
    <property type="molecule type" value="Genomic_DNA"/>
</dbReference>
<gene>
    <name evidence="2" type="ORF">EMPG_11637</name>
</gene>
<keyword evidence="3" id="KW-1185">Reference proteome</keyword>
<proteinExistence type="predicted"/>
<comment type="caution">
    <text evidence="2">The sequence shown here is derived from an EMBL/GenBank/DDBJ whole genome shotgun (WGS) entry which is preliminary data.</text>
</comment>
<evidence type="ECO:0000313" key="2">
    <source>
        <dbReference type="EMBL" id="KLJ13422.1"/>
    </source>
</evidence>
<organism evidence="2 3">
    <name type="scientific">Blastomyces silverae</name>
    <dbReference type="NCBI Taxonomy" id="2060906"/>
    <lineage>
        <taxon>Eukaryota</taxon>
        <taxon>Fungi</taxon>
        <taxon>Dikarya</taxon>
        <taxon>Ascomycota</taxon>
        <taxon>Pezizomycotina</taxon>
        <taxon>Eurotiomycetes</taxon>
        <taxon>Eurotiomycetidae</taxon>
        <taxon>Onygenales</taxon>
        <taxon>Ajellomycetaceae</taxon>
        <taxon>Blastomyces</taxon>
    </lineage>
</organism>
<protein>
    <submittedName>
        <fullName evidence="2">Uncharacterized protein</fullName>
    </submittedName>
</protein>
<name>A0A0H1BQW6_9EURO</name>
<dbReference type="AlphaFoldDB" id="A0A0H1BQW6"/>